<feature type="signal peptide" evidence="1">
    <location>
        <begin position="1"/>
        <end position="28"/>
    </location>
</feature>
<evidence type="ECO:0000256" key="1">
    <source>
        <dbReference type="SAM" id="SignalP"/>
    </source>
</evidence>
<dbReference type="EMBL" id="GBRH01268386">
    <property type="protein sequence ID" value="JAD29509.1"/>
    <property type="molecule type" value="Transcribed_RNA"/>
</dbReference>
<evidence type="ECO:0000313" key="2">
    <source>
        <dbReference type="EMBL" id="JAD29509.1"/>
    </source>
</evidence>
<reference evidence="2" key="1">
    <citation type="submission" date="2014-09" db="EMBL/GenBank/DDBJ databases">
        <authorList>
            <person name="Magalhaes I.L.F."/>
            <person name="Oliveira U."/>
            <person name="Santos F.R."/>
            <person name="Vidigal T.H.D.A."/>
            <person name="Brescovit A.D."/>
            <person name="Santos A.J."/>
        </authorList>
    </citation>
    <scope>NUCLEOTIDE SEQUENCE</scope>
    <source>
        <tissue evidence="2">Shoot tissue taken approximately 20 cm above the soil surface</tissue>
    </source>
</reference>
<reference evidence="2" key="2">
    <citation type="journal article" date="2015" name="Data Brief">
        <title>Shoot transcriptome of the giant reed, Arundo donax.</title>
        <authorList>
            <person name="Barrero R.A."/>
            <person name="Guerrero F.D."/>
            <person name="Moolhuijzen P."/>
            <person name="Goolsby J.A."/>
            <person name="Tidwell J."/>
            <person name="Bellgard S.E."/>
            <person name="Bellgard M.I."/>
        </authorList>
    </citation>
    <scope>NUCLEOTIDE SEQUENCE</scope>
    <source>
        <tissue evidence="2">Shoot tissue taken approximately 20 cm above the soil surface</tissue>
    </source>
</reference>
<keyword evidence="1" id="KW-0732">Signal</keyword>
<dbReference type="AlphaFoldDB" id="A0A0A8YRK1"/>
<feature type="chain" id="PRO_5002044797" evidence="1">
    <location>
        <begin position="29"/>
        <end position="54"/>
    </location>
</feature>
<sequence>MCLCFVCLEFSDLFLSLCCLCVNHHIFAQPKISYQVTWTPSNILSCTNHPSLLK</sequence>
<proteinExistence type="predicted"/>
<accession>A0A0A8YRK1</accession>
<protein>
    <submittedName>
        <fullName evidence="2">Uncharacterized protein</fullName>
    </submittedName>
</protein>
<name>A0A0A8YRK1_ARUDO</name>
<organism evidence="2">
    <name type="scientific">Arundo donax</name>
    <name type="common">Giant reed</name>
    <name type="synonym">Donax arundinaceus</name>
    <dbReference type="NCBI Taxonomy" id="35708"/>
    <lineage>
        <taxon>Eukaryota</taxon>
        <taxon>Viridiplantae</taxon>
        <taxon>Streptophyta</taxon>
        <taxon>Embryophyta</taxon>
        <taxon>Tracheophyta</taxon>
        <taxon>Spermatophyta</taxon>
        <taxon>Magnoliopsida</taxon>
        <taxon>Liliopsida</taxon>
        <taxon>Poales</taxon>
        <taxon>Poaceae</taxon>
        <taxon>PACMAD clade</taxon>
        <taxon>Arundinoideae</taxon>
        <taxon>Arundineae</taxon>
        <taxon>Arundo</taxon>
    </lineage>
</organism>